<protein>
    <submittedName>
        <fullName evidence="3">Trans-sialidase, putative</fullName>
    </submittedName>
</protein>
<accession>K2MQL4</accession>
<organism evidence="3 4">
    <name type="scientific">Trypanosoma cruzi marinkellei</name>
    <dbReference type="NCBI Taxonomy" id="85056"/>
    <lineage>
        <taxon>Eukaryota</taxon>
        <taxon>Discoba</taxon>
        <taxon>Euglenozoa</taxon>
        <taxon>Kinetoplastea</taxon>
        <taxon>Metakinetoplastina</taxon>
        <taxon>Trypanosomatida</taxon>
        <taxon>Trypanosomatidae</taxon>
        <taxon>Trypanosoma</taxon>
        <taxon>Schizotrypanum</taxon>
    </lineage>
</organism>
<keyword evidence="1" id="KW-0732">Signal</keyword>
<keyword evidence="4" id="KW-1185">Reference proteome</keyword>
<feature type="chain" id="PRO_5003863808" evidence="1">
    <location>
        <begin position="26"/>
        <end position="252"/>
    </location>
</feature>
<reference evidence="3 4" key="1">
    <citation type="journal article" date="2012" name="BMC Genomics">
        <title>Comparative genomic analysis of human infective Trypanosoma cruzi lineages with the bat-restricted subspecies T. cruzi marinkellei.</title>
        <authorList>
            <person name="Franzen O."/>
            <person name="Talavera-Lopez C."/>
            <person name="Ochaya S."/>
            <person name="Butler C.E."/>
            <person name="Messenger L.A."/>
            <person name="Lewis M.D."/>
            <person name="Llewellyn M.S."/>
            <person name="Marinkelle C.J."/>
            <person name="Tyler K.M."/>
            <person name="Miles M.A."/>
            <person name="Andersson B."/>
        </authorList>
    </citation>
    <scope>NUCLEOTIDE SEQUENCE [LARGE SCALE GENOMIC DNA]</scope>
    <source>
        <strain evidence="3 4">B7</strain>
    </source>
</reference>
<feature type="signal peptide" evidence="1">
    <location>
        <begin position="1"/>
        <end position="25"/>
    </location>
</feature>
<feature type="non-terminal residue" evidence="3">
    <location>
        <position position="252"/>
    </location>
</feature>
<dbReference type="CDD" id="cd15482">
    <property type="entry name" value="Sialidase_non-viral"/>
    <property type="match status" value="1"/>
</dbReference>
<comment type="caution">
    <text evidence="3">The sequence shown here is derived from an EMBL/GenBank/DDBJ whole genome shotgun (WGS) entry which is preliminary data.</text>
</comment>
<evidence type="ECO:0000313" key="4">
    <source>
        <dbReference type="Proteomes" id="UP000007350"/>
    </source>
</evidence>
<evidence type="ECO:0000313" key="3">
    <source>
        <dbReference type="EMBL" id="EKF29390.1"/>
    </source>
</evidence>
<sequence>MSRRVFTSAVLLLLLVMMCCGSGGAAQDARQSSGPTFEWQDITDDKESVDSLAVPGLLNVGSDVFAVAEAQFEKEDTVLTGIASQLLTIKTDNERTEVLEDAKKDTKVLEEVTSTVEKKRVDVSRPTAVVNGSDIYMLAGNYSRKGDQESVTDDWGLLLVKGNVINEATNKKIHWIDTKCLPPSLLDTKPESWTGVIGGGGLGIKMNDGTLVFPVEGTTTGDTQKGKKTVLLIIYSSKEDKSWKLSKEISAD</sequence>
<feature type="domain" description="Sialidase" evidence="2">
    <location>
        <begin position="54"/>
        <end position="252"/>
    </location>
</feature>
<name>K2MQL4_TRYCR</name>
<dbReference type="Proteomes" id="UP000007350">
    <property type="component" value="Unassembled WGS sequence"/>
</dbReference>
<dbReference type="InterPro" id="IPR036278">
    <property type="entry name" value="Sialidase_sf"/>
</dbReference>
<dbReference type="EMBL" id="AHKC01013330">
    <property type="protein sequence ID" value="EKF29390.1"/>
    <property type="molecule type" value="Genomic_DNA"/>
</dbReference>
<evidence type="ECO:0000259" key="2">
    <source>
        <dbReference type="Pfam" id="PF13859"/>
    </source>
</evidence>
<gene>
    <name evidence="3" type="ORF">MOQ_006829</name>
</gene>
<dbReference type="SUPFAM" id="SSF50939">
    <property type="entry name" value="Sialidases"/>
    <property type="match status" value="1"/>
</dbReference>
<dbReference type="AlphaFoldDB" id="K2MQL4"/>
<dbReference type="Gene3D" id="2.120.10.10">
    <property type="match status" value="1"/>
</dbReference>
<evidence type="ECO:0000256" key="1">
    <source>
        <dbReference type="SAM" id="SignalP"/>
    </source>
</evidence>
<proteinExistence type="predicted"/>
<dbReference type="InterPro" id="IPR011040">
    <property type="entry name" value="Sialidase"/>
</dbReference>
<dbReference type="Pfam" id="PF13859">
    <property type="entry name" value="BNR_3"/>
    <property type="match status" value="1"/>
</dbReference>